<dbReference type="EMBL" id="JAGIKX010000009">
    <property type="protein sequence ID" value="MBP2257507.1"/>
    <property type="molecule type" value="Genomic_DNA"/>
</dbReference>
<evidence type="ECO:0000256" key="1">
    <source>
        <dbReference type="SAM" id="MobiDB-lite"/>
    </source>
</evidence>
<evidence type="ECO:0000313" key="2">
    <source>
        <dbReference type="EMBL" id="MBP2257507.1"/>
    </source>
</evidence>
<organism evidence="2 3">
    <name type="scientific">Virgibacillus alimentarius</name>
    <dbReference type="NCBI Taxonomy" id="698769"/>
    <lineage>
        <taxon>Bacteria</taxon>
        <taxon>Bacillati</taxon>
        <taxon>Bacillota</taxon>
        <taxon>Bacilli</taxon>
        <taxon>Bacillales</taxon>
        <taxon>Bacillaceae</taxon>
        <taxon>Virgibacillus</taxon>
    </lineage>
</organism>
<reference evidence="2 3" key="1">
    <citation type="submission" date="2021-03" db="EMBL/GenBank/DDBJ databases">
        <title>Genomic Encyclopedia of Type Strains, Phase IV (KMG-IV): sequencing the most valuable type-strain genomes for metagenomic binning, comparative biology and taxonomic classification.</title>
        <authorList>
            <person name="Goeker M."/>
        </authorList>
    </citation>
    <scope>NUCLEOTIDE SEQUENCE [LARGE SCALE GENOMIC DNA]</scope>
    <source>
        <strain evidence="2 3">DSM 25790</strain>
    </source>
</reference>
<protein>
    <submittedName>
        <fullName evidence="2">Glycogen synthase</fullName>
    </submittedName>
</protein>
<feature type="compositionally biased region" description="Basic and acidic residues" evidence="1">
    <location>
        <begin position="65"/>
        <end position="106"/>
    </location>
</feature>
<gene>
    <name evidence="2" type="ORF">J2Z81_001455</name>
</gene>
<accession>A0ABS4S7P9</accession>
<sequence>MEKINRKELYNLSNQFIELFITDIFSKNQVNLKEAKERMTDEQREKLKQTVENLKEEVEGFLDASGKKTVNEEEQETKEKMESSRPLREKFINKKETKKKENEDKE</sequence>
<dbReference type="Proteomes" id="UP001519294">
    <property type="component" value="Unassembled WGS sequence"/>
</dbReference>
<dbReference type="RefSeq" id="WP_029267507.1">
    <property type="nucleotide sequence ID" value="NZ_JAGIKX010000009.1"/>
</dbReference>
<proteinExistence type="predicted"/>
<name>A0ABS4S7P9_9BACI</name>
<comment type="caution">
    <text evidence="2">The sequence shown here is derived from an EMBL/GenBank/DDBJ whole genome shotgun (WGS) entry which is preliminary data.</text>
</comment>
<keyword evidence="3" id="KW-1185">Reference proteome</keyword>
<evidence type="ECO:0000313" key="3">
    <source>
        <dbReference type="Proteomes" id="UP001519294"/>
    </source>
</evidence>
<feature type="region of interest" description="Disordered" evidence="1">
    <location>
        <begin position="62"/>
        <end position="106"/>
    </location>
</feature>